<feature type="region of interest" description="Disordered" evidence="1">
    <location>
        <begin position="1"/>
        <end position="26"/>
    </location>
</feature>
<evidence type="ECO:0000313" key="2">
    <source>
        <dbReference type="EMBL" id="ACV07214.1"/>
    </source>
</evidence>
<dbReference type="KEGG" id="kse:Ksed_22310"/>
<keyword evidence="3" id="KW-1185">Reference proteome</keyword>
<evidence type="ECO:0000256" key="1">
    <source>
        <dbReference type="SAM" id="MobiDB-lite"/>
    </source>
</evidence>
<sequence>MNAWSGAPSTTTRARRSRSTVAHARRLDSSSVGMSCRGLPAWARRSSSTVPGVRCMLVPPCAFT</sequence>
<accession>C7NLW5</accession>
<evidence type="ECO:0000313" key="3">
    <source>
        <dbReference type="Proteomes" id="UP000006666"/>
    </source>
</evidence>
<reference evidence="2 3" key="1">
    <citation type="journal article" date="2009" name="Stand. Genomic Sci.">
        <title>Complete genome sequence of Kytococcus sedentarius type strain (541).</title>
        <authorList>
            <person name="Sims D."/>
            <person name="Brettin T."/>
            <person name="Detter J.C."/>
            <person name="Han C."/>
            <person name="Lapidus A."/>
            <person name="Copeland A."/>
            <person name="Glavina Del Rio T."/>
            <person name="Nolan M."/>
            <person name="Chen F."/>
            <person name="Lucas S."/>
            <person name="Tice H."/>
            <person name="Cheng J.F."/>
            <person name="Bruce D."/>
            <person name="Goodwin L."/>
            <person name="Pitluck S."/>
            <person name="Ovchinnikova G."/>
            <person name="Pati A."/>
            <person name="Ivanova N."/>
            <person name="Mavrommatis K."/>
            <person name="Chen A."/>
            <person name="Palaniappan K."/>
            <person name="D'haeseleer P."/>
            <person name="Chain P."/>
            <person name="Bristow J."/>
            <person name="Eisen J.A."/>
            <person name="Markowitz V."/>
            <person name="Hugenholtz P."/>
            <person name="Schneider S."/>
            <person name="Goker M."/>
            <person name="Pukall R."/>
            <person name="Kyrpides N.C."/>
            <person name="Klenk H.P."/>
        </authorList>
    </citation>
    <scope>NUCLEOTIDE SEQUENCE [LARGE SCALE GENOMIC DNA]</scope>
    <source>
        <strain evidence="3">ATCC 14392 / DSM 20547 / JCM 11482 / CCUG 33030 / NBRC 15357 / NCTC 11040 / CCM 314 / 541</strain>
    </source>
</reference>
<dbReference type="HOGENOM" id="CLU_2861956_0_0_11"/>
<feature type="compositionally biased region" description="Low complexity" evidence="1">
    <location>
        <begin position="1"/>
        <end position="12"/>
    </location>
</feature>
<dbReference type="STRING" id="478801.Ksed_22310"/>
<dbReference type="Proteomes" id="UP000006666">
    <property type="component" value="Chromosome"/>
</dbReference>
<proteinExistence type="predicted"/>
<organism evidence="2 3">
    <name type="scientific">Kytococcus sedentarius (strain ATCC 14392 / DSM 20547 / JCM 11482 / CCUG 33030 / NBRC 15357 / NCTC 11040 / CCM 314 / 541)</name>
    <name type="common">Micrococcus sedentarius</name>
    <dbReference type="NCBI Taxonomy" id="478801"/>
    <lineage>
        <taxon>Bacteria</taxon>
        <taxon>Bacillati</taxon>
        <taxon>Actinomycetota</taxon>
        <taxon>Actinomycetes</taxon>
        <taxon>Micrococcales</taxon>
        <taxon>Kytococcaceae</taxon>
        <taxon>Kytococcus</taxon>
    </lineage>
</organism>
<protein>
    <submittedName>
        <fullName evidence="2">Uncharacterized protein</fullName>
    </submittedName>
</protein>
<dbReference type="AlphaFoldDB" id="C7NLW5"/>
<dbReference type="EMBL" id="CP001686">
    <property type="protein sequence ID" value="ACV07214.1"/>
    <property type="molecule type" value="Genomic_DNA"/>
</dbReference>
<gene>
    <name evidence="2" type="ordered locus">Ksed_22310</name>
</gene>
<name>C7NLW5_KYTSD</name>